<dbReference type="SUPFAM" id="SSF53756">
    <property type="entry name" value="UDP-Glycosyltransferase/glycogen phosphorylase"/>
    <property type="match status" value="1"/>
</dbReference>
<reference evidence="1 2" key="1">
    <citation type="submission" date="2023-06" db="EMBL/GenBank/DDBJ databases">
        <title>Cellulomonas sp. MW9 Whole genome sequence.</title>
        <authorList>
            <person name="Park S."/>
        </authorList>
    </citation>
    <scope>NUCLEOTIDE SEQUENCE [LARGE SCALE GENOMIC DNA]</scope>
    <source>
        <strain evidence="1 2">MW9</strain>
    </source>
</reference>
<keyword evidence="1" id="KW-0808">Transferase</keyword>
<gene>
    <name evidence="1" type="ORF">QRT05_05040</name>
</gene>
<dbReference type="EMBL" id="JAUCGR010000001">
    <property type="protein sequence ID" value="MDM7830688.1"/>
    <property type="molecule type" value="Genomic_DNA"/>
</dbReference>
<dbReference type="Gene3D" id="3.40.50.2000">
    <property type="entry name" value="Glycogen Phosphorylase B"/>
    <property type="match status" value="1"/>
</dbReference>
<name>A0ABT7S4Y6_9CELL</name>
<protein>
    <submittedName>
        <fullName evidence="1">Glycosyltransferase</fullName>
        <ecNumber evidence="1">2.4.-.-</ecNumber>
    </submittedName>
</protein>
<sequence>MADDELRVLQSFREPRRTTNPYLVQLRESLEPFARVQTFSWPRALRGRYDVLHVHWPEVVVERRNPLRHWGASALFALAVVQASRRGRVIVRTAHNQAPHDEVDRATRLVSAWCDRRTAAWIRLNERTPTPPGALARTIAHGDYTAWFAPYPRREPVPGRLVHVGLIKPYKGAEELLAAFAALDDPDAGLVVAGRPTTEELRAAVTASAARDPRVHLDLAHIDDAELVGWVTSAELVVLPYRSMHNSGAVLLALSLGRPVLVPRNDVNDDLAAEVGERWVHRYDGPLTAEVLAGALAACRAQPATGQPDLTGRAWPALGAAHAALYAQALGRSPVATAPVGGAA</sequence>
<evidence type="ECO:0000313" key="1">
    <source>
        <dbReference type="EMBL" id="MDM7830688.1"/>
    </source>
</evidence>
<evidence type="ECO:0000313" key="2">
    <source>
        <dbReference type="Proteomes" id="UP001321453"/>
    </source>
</evidence>
<comment type="caution">
    <text evidence="1">The sequence shown here is derived from an EMBL/GenBank/DDBJ whole genome shotgun (WGS) entry which is preliminary data.</text>
</comment>
<dbReference type="EC" id="2.4.-.-" evidence="1"/>
<dbReference type="GO" id="GO:0016757">
    <property type="term" value="F:glycosyltransferase activity"/>
    <property type="evidence" value="ECO:0007669"/>
    <property type="project" value="UniProtKB-KW"/>
</dbReference>
<dbReference type="RefSeq" id="WP_289445848.1">
    <property type="nucleotide sequence ID" value="NZ_JAUCGR010000001.1"/>
</dbReference>
<accession>A0ABT7S4Y6</accession>
<organism evidence="1 2">
    <name type="scientific">Cellulomonas edaphi</name>
    <dbReference type="NCBI Taxonomy" id="3053468"/>
    <lineage>
        <taxon>Bacteria</taxon>
        <taxon>Bacillati</taxon>
        <taxon>Actinomycetota</taxon>
        <taxon>Actinomycetes</taxon>
        <taxon>Micrococcales</taxon>
        <taxon>Cellulomonadaceae</taxon>
        <taxon>Cellulomonas</taxon>
    </lineage>
</organism>
<keyword evidence="2" id="KW-1185">Reference proteome</keyword>
<dbReference type="Pfam" id="PF13692">
    <property type="entry name" value="Glyco_trans_1_4"/>
    <property type="match status" value="1"/>
</dbReference>
<keyword evidence="1" id="KW-0328">Glycosyltransferase</keyword>
<proteinExistence type="predicted"/>
<dbReference type="Proteomes" id="UP001321453">
    <property type="component" value="Unassembled WGS sequence"/>
</dbReference>